<evidence type="ECO:0000313" key="3">
    <source>
        <dbReference type="EMBL" id="TSE27446.1"/>
    </source>
</evidence>
<dbReference type="Gene3D" id="3.40.1620.10">
    <property type="entry name" value="YefM-like domain"/>
    <property type="match status" value="1"/>
</dbReference>
<dbReference type="PANTHER" id="PTHR35377">
    <property type="entry name" value="ANTITOXIN VAPB49-RELATED-RELATED"/>
    <property type="match status" value="1"/>
</dbReference>
<dbReference type="Pfam" id="PF02604">
    <property type="entry name" value="PhdYeFM_antitox"/>
    <property type="match status" value="1"/>
</dbReference>
<dbReference type="EMBL" id="VJND01000001">
    <property type="protein sequence ID" value="TSE27446.1"/>
    <property type="molecule type" value="Genomic_DNA"/>
</dbReference>
<evidence type="ECO:0000256" key="1">
    <source>
        <dbReference type="ARBA" id="ARBA00009981"/>
    </source>
</evidence>
<protein>
    <recommendedName>
        <fullName evidence="2">Antitoxin</fullName>
    </recommendedName>
</protein>
<accession>A0A554WV44</accession>
<name>A0A554WV44_9BURK</name>
<dbReference type="InterPro" id="IPR006442">
    <property type="entry name" value="Antitoxin_Phd/YefM"/>
</dbReference>
<dbReference type="InterPro" id="IPR051416">
    <property type="entry name" value="phD-YefM_TA_antitoxins"/>
</dbReference>
<dbReference type="OrthoDB" id="9800503at2"/>
<reference evidence="3 4" key="1">
    <citation type="submission" date="2019-07" db="EMBL/GenBank/DDBJ databases">
        <title>Tepidimonas sediminis YIM 72259 draft genome.</title>
        <authorList>
            <person name="Da Costa M.S."/>
            <person name="Froufe H.J.C."/>
            <person name="Egas C."/>
            <person name="Albuquerque L."/>
        </authorList>
    </citation>
    <scope>NUCLEOTIDE SEQUENCE [LARGE SCALE GENOMIC DNA]</scope>
    <source>
        <strain evidence="3 4">YIM 72259</strain>
    </source>
</reference>
<dbReference type="AlphaFoldDB" id="A0A554WV44"/>
<dbReference type="SUPFAM" id="SSF143120">
    <property type="entry name" value="YefM-like"/>
    <property type="match status" value="1"/>
</dbReference>
<proteinExistence type="inferred from homology"/>
<sequence length="92" mass="10306">MQTVSVHEARERLSALLQAVEAGEEIVITRRGHRVARLVRDPSCSEGSEAGTRDLLRRRALDRLRAYRRLAAGAPAIQGVTDWKTLRDEGRT</sequence>
<dbReference type="NCBIfam" id="TIGR01552">
    <property type="entry name" value="phd_fam"/>
    <property type="match status" value="1"/>
</dbReference>
<organism evidence="3 4">
    <name type="scientific">Tepidimonas sediminis</name>
    <dbReference type="NCBI Taxonomy" id="2588941"/>
    <lineage>
        <taxon>Bacteria</taxon>
        <taxon>Pseudomonadati</taxon>
        <taxon>Pseudomonadota</taxon>
        <taxon>Betaproteobacteria</taxon>
        <taxon>Burkholderiales</taxon>
        <taxon>Tepidimonas</taxon>
    </lineage>
</organism>
<comment type="caution">
    <text evidence="3">The sequence shown here is derived from an EMBL/GenBank/DDBJ whole genome shotgun (WGS) entry which is preliminary data.</text>
</comment>
<gene>
    <name evidence="3" type="ORF">Tsedi_00283</name>
</gene>
<dbReference type="Proteomes" id="UP000320225">
    <property type="component" value="Unassembled WGS sequence"/>
</dbReference>
<evidence type="ECO:0000256" key="2">
    <source>
        <dbReference type="RuleBase" id="RU362080"/>
    </source>
</evidence>
<keyword evidence="4" id="KW-1185">Reference proteome</keyword>
<dbReference type="InterPro" id="IPR036165">
    <property type="entry name" value="YefM-like_sf"/>
</dbReference>
<evidence type="ECO:0000313" key="4">
    <source>
        <dbReference type="Proteomes" id="UP000320225"/>
    </source>
</evidence>
<comment type="similarity">
    <text evidence="1 2">Belongs to the phD/YefM antitoxin family.</text>
</comment>
<dbReference type="RefSeq" id="WP_143892854.1">
    <property type="nucleotide sequence ID" value="NZ_VJND01000001.1"/>
</dbReference>
<comment type="function">
    <text evidence="2">Antitoxin component of a type II toxin-antitoxin (TA) system.</text>
</comment>
<dbReference type="PANTHER" id="PTHR35377:SF8">
    <property type="entry name" value="ANTITOXIN VAPB22"/>
    <property type="match status" value="1"/>
</dbReference>